<keyword evidence="2" id="KW-0378">Hydrolase</keyword>
<evidence type="ECO:0000256" key="1">
    <source>
        <dbReference type="ARBA" id="ARBA00022723"/>
    </source>
</evidence>
<dbReference type="EMBL" id="LAZR01044115">
    <property type="protein sequence ID" value="KKL05442.1"/>
    <property type="molecule type" value="Genomic_DNA"/>
</dbReference>
<feature type="domain" description="Sulfatase N-terminal" evidence="3">
    <location>
        <begin position="14"/>
        <end position="319"/>
    </location>
</feature>
<dbReference type="PANTHER" id="PTHR45953:SF1">
    <property type="entry name" value="IDURONATE 2-SULFATASE"/>
    <property type="match status" value="1"/>
</dbReference>
<comment type="caution">
    <text evidence="4">The sequence shown here is derived from an EMBL/GenBank/DDBJ whole genome shotgun (WGS) entry which is preliminary data.</text>
</comment>
<dbReference type="AlphaFoldDB" id="A0A0F9AV33"/>
<evidence type="ECO:0000256" key="2">
    <source>
        <dbReference type="ARBA" id="ARBA00022801"/>
    </source>
</evidence>
<dbReference type="Gene3D" id="3.40.720.10">
    <property type="entry name" value="Alkaline Phosphatase, subunit A"/>
    <property type="match status" value="1"/>
</dbReference>
<dbReference type="PANTHER" id="PTHR45953">
    <property type="entry name" value="IDURONATE 2-SULFATASE"/>
    <property type="match status" value="1"/>
</dbReference>
<organism evidence="4">
    <name type="scientific">marine sediment metagenome</name>
    <dbReference type="NCBI Taxonomy" id="412755"/>
    <lineage>
        <taxon>unclassified sequences</taxon>
        <taxon>metagenomes</taxon>
        <taxon>ecological metagenomes</taxon>
    </lineage>
</organism>
<dbReference type="GO" id="GO:0005737">
    <property type="term" value="C:cytoplasm"/>
    <property type="evidence" value="ECO:0007669"/>
    <property type="project" value="TreeGrafter"/>
</dbReference>
<dbReference type="InterPro" id="IPR000917">
    <property type="entry name" value="Sulfatase_N"/>
</dbReference>
<evidence type="ECO:0000313" key="4">
    <source>
        <dbReference type="EMBL" id="KKL05442.1"/>
    </source>
</evidence>
<accession>A0A0F9AV33</accession>
<evidence type="ECO:0000259" key="3">
    <source>
        <dbReference type="Pfam" id="PF00884"/>
    </source>
</evidence>
<feature type="non-terminal residue" evidence="4">
    <location>
        <position position="327"/>
    </location>
</feature>
<sequence length="327" mass="36699">MGSFSQNDGQDHRPNLLLLMTDQQRADAMGCSGGWVQTPHLDRIAAEGIHYTNCVTTTPVCVPARLSLATGLYCHNTGVWNNCNHTMAAETPTWMQAIRNAGYRTSLFGKTHWHPHTGDLRDRAHLLHAYGFDDIDEVTGPRASAWCRSRMTDVWEAAGKWQAYQDDYAHRFANYPQVVRPSPLGAELYYDTYVGDRAAEYLAHYNHNKPWFCWVSFPGPHEPWDTPEPYAGMYDVDAMPPPAAVPRSQTHRPRGALDHMIAYPPVVLKADEPGRLRADYAANITLIDDQIGRILDTLVSRGELDNTAIIFTSDHGEMNGDCGLIYK</sequence>
<dbReference type="GO" id="GO:0008484">
    <property type="term" value="F:sulfuric ester hydrolase activity"/>
    <property type="evidence" value="ECO:0007669"/>
    <property type="project" value="TreeGrafter"/>
</dbReference>
<name>A0A0F9AV33_9ZZZZ</name>
<proteinExistence type="predicted"/>
<keyword evidence="1" id="KW-0479">Metal-binding</keyword>
<dbReference type="InterPro" id="IPR017850">
    <property type="entry name" value="Alkaline_phosphatase_core_sf"/>
</dbReference>
<dbReference type="Pfam" id="PF00884">
    <property type="entry name" value="Sulfatase"/>
    <property type="match status" value="1"/>
</dbReference>
<dbReference type="GO" id="GO:0046872">
    <property type="term" value="F:metal ion binding"/>
    <property type="evidence" value="ECO:0007669"/>
    <property type="project" value="UniProtKB-KW"/>
</dbReference>
<dbReference type="SUPFAM" id="SSF53649">
    <property type="entry name" value="Alkaline phosphatase-like"/>
    <property type="match status" value="1"/>
</dbReference>
<reference evidence="4" key="1">
    <citation type="journal article" date="2015" name="Nature">
        <title>Complex archaea that bridge the gap between prokaryotes and eukaryotes.</title>
        <authorList>
            <person name="Spang A."/>
            <person name="Saw J.H."/>
            <person name="Jorgensen S.L."/>
            <person name="Zaremba-Niedzwiedzka K."/>
            <person name="Martijn J."/>
            <person name="Lind A.E."/>
            <person name="van Eijk R."/>
            <person name="Schleper C."/>
            <person name="Guy L."/>
            <person name="Ettema T.J."/>
        </authorList>
    </citation>
    <scope>NUCLEOTIDE SEQUENCE</scope>
</reference>
<protein>
    <recommendedName>
        <fullName evidence="3">Sulfatase N-terminal domain-containing protein</fullName>
    </recommendedName>
</protein>
<gene>
    <name evidence="4" type="ORF">LCGC14_2606000</name>
</gene>